<evidence type="ECO:0000313" key="3">
    <source>
        <dbReference type="Proteomes" id="UP000324800"/>
    </source>
</evidence>
<reference evidence="2 3" key="1">
    <citation type="submission" date="2019-03" db="EMBL/GenBank/DDBJ databases">
        <title>Single cell metagenomics reveals metabolic interactions within the superorganism composed of flagellate Streblomastix strix and complex community of Bacteroidetes bacteria on its surface.</title>
        <authorList>
            <person name="Treitli S.C."/>
            <person name="Kolisko M."/>
            <person name="Husnik F."/>
            <person name="Keeling P."/>
            <person name="Hampl V."/>
        </authorList>
    </citation>
    <scope>NUCLEOTIDE SEQUENCE [LARGE SCALE GENOMIC DNA]</scope>
    <source>
        <strain evidence="2">ST1C</strain>
    </source>
</reference>
<dbReference type="EMBL" id="SNRW01016428">
    <property type="protein sequence ID" value="KAA6369379.1"/>
    <property type="molecule type" value="Genomic_DNA"/>
</dbReference>
<gene>
    <name evidence="2" type="ORF">EZS28_035095</name>
</gene>
<evidence type="ECO:0000256" key="1">
    <source>
        <dbReference type="SAM" id="MobiDB-lite"/>
    </source>
</evidence>
<evidence type="ECO:0000313" key="2">
    <source>
        <dbReference type="EMBL" id="KAA6369379.1"/>
    </source>
</evidence>
<protein>
    <submittedName>
        <fullName evidence="2">Uncharacterized protein</fullName>
    </submittedName>
</protein>
<dbReference type="AlphaFoldDB" id="A0A5J4UFJ2"/>
<dbReference type="Proteomes" id="UP000324800">
    <property type="component" value="Unassembled WGS sequence"/>
</dbReference>
<feature type="compositionally biased region" description="Basic and acidic residues" evidence="1">
    <location>
        <begin position="64"/>
        <end position="88"/>
    </location>
</feature>
<sequence length="88" mass="10212">MVRETVLREIAINEVEFEEEFDDEISVNEVAEFDGSDAFSEFSDFDEIVINEDDEIELNGDGEQTDKTRQDRKIQDTKSCRTDGQLDR</sequence>
<feature type="region of interest" description="Disordered" evidence="1">
    <location>
        <begin position="53"/>
        <end position="88"/>
    </location>
</feature>
<proteinExistence type="predicted"/>
<organism evidence="2 3">
    <name type="scientific">Streblomastix strix</name>
    <dbReference type="NCBI Taxonomy" id="222440"/>
    <lineage>
        <taxon>Eukaryota</taxon>
        <taxon>Metamonada</taxon>
        <taxon>Preaxostyla</taxon>
        <taxon>Oxymonadida</taxon>
        <taxon>Streblomastigidae</taxon>
        <taxon>Streblomastix</taxon>
    </lineage>
</organism>
<comment type="caution">
    <text evidence="2">The sequence shown here is derived from an EMBL/GenBank/DDBJ whole genome shotgun (WGS) entry which is preliminary data.</text>
</comment>
<accession>A0A5J4UFJ2</accession>
<name>A0A5J4UFJ2_9EUKA</name>